<comment type="caution">
    <text evidence="1">The sequence shown here is derived from an EMBL/GenBank/DDBJ whole genome shotgun (WGS) entry which is preliminary data.</text>
</comment>
<protein>
    <submittedName>
        <fullName evidence="1">Uncharacterized protein</fullName>
    </submittedName>
</protein>
<organism evidence="1 2">
    <name type="scientific">Blastococcus carthaginiensis</name>
    <dbReference type="NCBI Taxonomy" id="3050034"/>
    <lineage>
        <taxon>Bacteria</taxon>
        <taxon>Bacillati</taxon>
        <taxon>Actinomycetota</taxon>
        <taxon>Actinomycetes</taxon>
        <taxon>Geodermatophilales</taxon>
        <taxon>Geodermatophilaceae</taxon>
        <taxon>Blastococcus</taxon>
    </lineage>
</organism>
<proteinExistence type="predicted"/>
<keyword evidence="2" id="KW-1185">Reference proteome</keyword>
<evidence type="ECO:0000313" key="2">
    <source>
        <dbReference type="Proteomes" id="UP001233673"/>
    </source>
</evidence>
<dbReference type="Proteomes" id="UP001233673">
    <property type="component" value="Unassembled WGS sequence"/>
</dbReference>
<sequence length="83" mass="8999">MPTTGHPHDQAVDDAAWNAVAVASIAHREAEDAADRERHTFAHVLDRGRAHGMTVDDLCAASGLDERFITALLEQADPRRAEA</sequence>
<name>A0ABT9I9A9_9ACTN</name>
<reference evidence="2" key="1">
    <citation type="submission" date="2023-05" db="EMBL/GenBank/DDBJ databases">
        <title>Draft genome of Pseudofrankia sp. BMG5.37.</title>
        <authorList>
            <person name="Gtari M."/>
            <person name="Ghodhbane F."/>
            <person name="Sbissi I."/>
        </authorList>
    </citation>
    <scope>NUCLEOTIDE SEQUENCE [LARGE SCALE GENOMIC DNA]</scope>
    <source>
        <strain evidence="2">BMG 814</strain>
    </source>
</reference>
<gene>
    <name evidence="1" type="ORF">QOZ88_05845</name>
</gene>
<dbReference type="EMBL" id="JASNFN010000004">
    <property type="protein sequence ID" value="MDP5182152.1"/>
    <property type="molecule type" value="Genomic_DNA"/>
</dbReference>
<evidence type="ECO:0000313" key="1">
    <source>
        <dbReference type="EMBL" id="MDP5182152.1"/>
    </source>
</evidence>
<accession>A0ABT9I9A9</accession>
<dbReference type="RefSeq" id="WP_305998854.1">
    <property type="nucleotide sequence ID" value="NZ_JASNFN010000004.1"/>
</dbReference>